<sequence>MAHWELASHIHDKLTARKLPRKMSESHVKTTLAMIQERRKIKDTVILNGRQLSIPEVLGLSADSGVKVVLAEDALKEIVSNQKYLKEKLDEGLIVYGINTGFGGSAEVRSCKLDDVQTALIRHVNAGMGRVFPVHLTRAAMVTRANCLAKGYSGVRPDVPQVLVELINHDITPRVPLRGSVSASGDLMPLGYIAAAMIGRADLQVVHAGVQTTCPKALEAVRITPITLGPKEGLAIINADSFAAGVSAPTLYDANLMLLLTQVCTGMSVEALHGRTESFHPLIHECLPHVGQKEIARNMLRVLDDSQLAITTLDMHLPDKYGVLKQDRYSLRSSPQWLGSVAETLVDACRRITIELNSANDNPIIDHRTNTIAHGANFQGETMSIAMDQTRQVMGVCGKLLLAQFQEVVNGKLNFGLPPNLSGCDINLDFGFKGCDTAMASYMSELDHFVNPMSNHVISAETHNQSVNSMALVSARLTAEAVEIVQMMVTNLLCLTAQAVDLRLLRNLAMEESDKLREQYPEATNLLEKTEWYDLMFMCDERIEALKEASGMQGTKAAAEIVVYVRMRNLYKRACNGEMDASKYMGKGTSRMYNFIRKELDIPFYCGQPAIDTWLGRILQAIQSRSVENVLLDIFTSVSPPSRQNSQTA</sequence>
<proteinExistence type="inferred from homology"/>
<comment type="similarity">
    <text evidence="1">Belongs to the PAL/histidase family.</text>
</comment>
<organism evidence="2 3">
    <name type="scientific">Mya arenaria</name>
    <name type="common">Soft-shell clam</name>
    <dbReference type="NCBI Taxonomy" id="6604"/>
    <lineage>
        <taxon>Eukaryota</taxon>
        <taxon>Metazoa</taxon>
        <taxon>Spiralia</taxon>
        <taxon>Lophotrochozoa</taxon>
        <taxon>Mollusca</taxon>
        <taxon>Bivalvia</taxon>
        <taxon>Autobranchia</taxon>
        <taxon>Heteroconchia</taxon>
        <taxon>Euheterodonta</taxon>
        <taxon>Imparidentia</taxon>
        <taxon>Neoheterodontei</taxon>
        <taxon>Myida</taxon>
        <taxon>Myoidea</taxon>
        <taxon>Myidae</taxon>
        <taxon>Mya</taxon>
    </lineage>
</organism>
<dbReference type="CDD" id="cd00332">
    <property type="entry name" value="PAL-HAL"/>
    <property type="match status" value="1"/>
</dbReference>
<evidence type="ECO:0000313" key="3">
    <source>
        <dbReference type="Proteomes" id="UP001164746"/>
    </source>
</evidence>
<name>A0ABY7EEH0_MYAAR</name>
<evidence type="ECO:0000313" key="2">
    <source>
        <dbReference type="EMBL" id="WAR07494.1"/>
    </source>
</evidence>
<dbReference type="PANTHER" id="PTHR10362">
    <property type="entry name" value="HISTIDINE AMMONIA-LYASE"/>
    <property type="match status" value="1"/>
</dbReference>
<dbReference type="SUPFAM" id="SSF48557">
    <property type="entry name" value="L-aspartase-like"/>
    <property type="match status" value="1"/>
</dbReference>
<dbReference type="Pfam" id="PF00221">
    <property type="entry name" value="Lyase_aromatic"/>
    <property type="match status" value="1"/>
</dbReference>
<keyword evidence="3" id="KW-1185">Reference proteome</keyword>
<dbReference type="Proteomes" id="UP001164746">
    <property type="component" value="Chromosome 6"/>
</dbReference>
<protein>
    <submittedName>
        <fullName evidence="2">PAM-like protein</fullName>
    </submittedName>
</protein>
<dbReference type="InterPro" id="IPR024083">
    <property type="entry name" value="Fumarase/histidase_N"/>
</dbReference>
<dbReference type="Gene3D" id="1.20.200.10">
    <property type="entry name" value="Fumarase/aspartase (Central domain)"/>
    <property type="match status" value="2"/>
</dbReference>
<accession>A0ABY7EEH0</accession>
<gene>
    <name evidence="2" type="ORF">MAR_017452</name>
</gene>
<reference evidence="2" key="1">
    <citation type="submission" date="2022-11" db="EMBL/GenBank/DDBJ databases">
        <title>Centuries of genome instability and evolution in soft-shell clam transmissible cancer (bioRxiv).</title>
        <authorList>
            <person name="Hart S.F.M."/>
            <person name="Yonemitsu M.A."/>
            <person name="Giersch R.M."/>
            <person name="Beal B.F."/>
            <person name="Arriagada G."/>
            <person name="Davis B.W."/>
            <person name="Ostrander E.A."/>
            <person name="Goff S.P."/>
            <person name="Metzger M.J."/>
        </authorList>
    </citation>
    <scope>NUCLEOTIDE SEQUENCE</scope>
    <source>
        <strain evidence="2">MELC-2E11</strain>
        <tissue evidence="2">Siphon/mantle</tissue>
    </source>
</reference>
<dbReference type="InterPro" id="IPR001106">
    <property type="entry name" value="Aromatic_Lyase"/>
</dbReference>
<evidence type="ECO:0000256" key="1">
    <source>
        <dbReference type="ARBA" id="ARBA00007238"/>
    </source>
</evidence>
<dbReference type="EMBL" id="CP111017">
    <property type="protein sequence ID" value="WAR07494.1"/>
    <property type="molecule type" value="Genomic_DNA"/>
</dbReference>
<dbReference type="InterPro" id="IPR008948">
    <property type="entry name" value="L-Aspartase-like"/>
</dbReference>
<dbReference type="Gene3D" id="1.10.275.10">
    <property type="entry name" value="Fumarase/aspartase (N-terminal domain)"/>
    <property type="match status" value="1"/>
</dbReference>